<feature type="region of interest" description="Disordered" evidence="1">
    <location>
        <begin position="77"/>
        <end position="114"/>
    </location>
</feature>
<dbReference type="AlphaFoldDB" id="A0A9B0GSS3"/>
<gene>
    <name evidence="3" type="primary">LOC101385916</name>
</gene>
<sequence>MDLTDIPHPDSMYKHIHMHISWWKPTQSGEDTNGVSLELTFLTVLDSCVLYDTITRKFYPSDEVFYYLRLSQGNGGGVSPASPIAAPENSPPGPPGALQEAAGPPGPSIGQPGCSAVGVDRIGSAMERSFQLEPSASWSLQAALCLASRSAGARAPPGRRTAETGVSPHPPQKHHHNPPVTSSAGVRAPGTATGQLCLVLLAGTTGPTCS</sequence>
<evidence type="ECO:0000313" key="2">
    <source>
        <dbReference type="Proteomes" id="UP000245340"/>
    </source>
</evidence>
<evidence type="ECO:0000256" key="1">
    <source>
        <dbReference type="SAM" id="MobiDB-lite"/>
    </source>
</evidence>
<keyword evidence="2" id="KW-1185">Reference proteome</keyword>
<name>A0A9B0GSS3_ODORO</name>
<dbReference type="Proteomes" id="UP000245340">
    <property type="component" value="Unplaced"/>
</dbReference>
<protein>
    <submittedName>
        <fullName evidence="3">Uncharacterized protein LOC101385916</fullName>
    </submittedName>
</protein>
<proteinExistence type="predicted"/>
<reference evidence="3" key="1">
    <citation type="submission" date="2025-08" db="UniProtKB">
        <authorList>
            <consortium name="RefSeq"/>
        </authorList>
    </citation>
    <scope>IDENTIFICATION</scope>
</reference>
<organism evidence="2 3">
    <name type="scientific">Odobenus rosmarus divergens</name>
    <name type="common">Pacific walrus</name>
    <dbReference type="NCBI Taxonomy" id="9708"/>
    <lineage>
        <taxon>Eukaryota</taxon>
        <taxon>Metazoa</taxon>
        <taxon>Chordata</taxon>
        <taxon>Craniata</taxon>
        <taxon>Vertebrata</taxon>
        <taxon>Euteleostomi</taxon>
        <taxon>Mammalia</taxon>
        <taxon>Eutheria</taxon>
        <taxon>Laurasiatheria</taxon>
        <taxon>Carnivora</taxon>
        <taxon>Caniformia</taxon>
        <taxon>Pinnipedia</taxon>
        <taxon>Odobenidae</taxon>
        <taxon>Odobenus</taxon>
    </lineage>
</organism>
<feature type="region of interest" description="Disordered" evidence="1">
    <location>
        <begin position="151"/>
        <end position="187"/>
    </location>
</feature>
<dbReference type="RefSeq" id="XP_004405603.1">
    <property type="nucleotide sequence ID" value="XM_004405546.1"/>
</dbReference>
<accession>A0A9B0GSS3</accession>
<evidence type="ECO:0000313" key="3">
    <source>
        <dbReference type="RefSeq" id="XP_004405603.1"/>
    </source>
</evidence>